<gene>
    <name evidence="2" type="ORF">GJQ69_03350</name>
    <name evidence="3" type="ORF">GKP14_01015</name>
</gene>
<evidence type="ECO:0000313" key="2">
    <source>
        <dbReference type="EMBL" id="QKN23602.1"/>
    </source>
</evidence>
<reference evidence="4 5" key="1">
    <citation type="submission" date="2019-11" db="EMBL/GenBank/DDBJ databases">
        <authorList>
            <person name="Ren C."/>
            <person name="Wang H."/>
            <person name="Xu Y."/>
        </authorList>
    </citation>
    <scope>NUCLEOTIDE SEQUENCE [LARGE SCALE GENOMIC DNA]</scope>
    <source>
        <strain evidence="5">JNU-WLY1368</strain>
        <strain evidence="2 4">LBM 19010</strain>
    </source>
</reference>
<reference evidence="3" key="3">
    <citation type="journal article" date="2022" name="Int. J. Syst. Evol. Microbiol.">
        <title>Caproicibacterium lactatifermentans sp. nov., isolated from pit clay used for the production of Chinese strong aroma-type liquor.</title>
        <authorList>
            <person name="Wang H."/>
            <person name="Gu Y."/>
            <person name="Zhao D."/>
            <person name="Qiao Z."/>
            <person name="Zheng J."/>
            <person name="Gao J."/>
            <person name="Ren C."/>
            <person name="Xu Y."/>
        </authorList>
    </citation>
    <scope>NUCLEOTIDE SEQUENCE</scope>
    <source>
        <strain evidence="3">JNU-WLY1368</strain>
    </source>
</reference>
<reference evidence="3" key="2">
    <citation type="journal article" date="2021" name="Appl. Environ. Microbiol.">
        <title>Adaptability of a Caproate-Producing Bacterium Contributes to Its Dominance in an Anaerobic Fermentation System.</title>
        <authorList>
            <person name="Wang H."/>
            <person name="Gu Y."/>
            <person name="Zhou W."/>
            <person name="Zhao D."/>
            <person name="Qiao Z."/>
            <person name="Zheng J."/>
            <person name="Gao J."/>
            <person name="Chen X."/>
            <person name="Ren C."/>
            <person name="Xu Y."/>
        </authorList>
    </citation>
    <scope>NUCLEOTIDE SEQUENCE</scope>
    <source>
        <strain evidence="3">JNU-WLY1368</strain>
    </source>
</reference>
<dbReference type="EMBL" id="CP046161">
    <property type="protein sequence ID" value="QKO29722.1"/>
    <property type="molecule type" value="Genomic_DNA"/>
</dbReference>
<evidence type="ECO:0000313" key="3">
    <source>
        <dbReference type="EMBL" id="QKO29722.1"/>
    </source>
</evidence>
<dbReference type="InterPro" id="IPR036105">
    <property type="entry name" value="DiNase_FeMo-co_biosyn_sf"/>
</dbReference>
<evidence type="ECO:0000313" key="4">
    <source>
        <dbReference type="Proteomes" id="UP000501316"/>
    </source>
</evidence>
<dbReference type="PANTHER" id="PTHR42983:SF1">
    <property type="entry name" value="IRON-MOLYBDENUM PROTEIN"/>
    <property type="match status" value="1"/>
</dbReference>
<organism evidence="2 4">
    <name type="scientific">Caproicibacterium lactatifermentans</name>
    <dbReference type="NCBI Taxonomy" id="2666138"/>
    <lineage>
        <taxon>Bacteria</taxon>
        <taxon>Bacillati</taxon>
        <taxon>Bacillota</taxon>
        <taxon>Clostridia</taxon>
        <taxon>Eubacteriales</taxon>
        <taxon>Oscillospiraceae</taxon>
        <taxon>Caproicibacterium</taxon>
    </lineage>
</organism>
<accession>A0A859DS36</accession>
<protein>
    <submittedName>
        <fullName evidence="2">Dinitrogenase iron-molybdenum cofactor</fullName>
    </submittedName>
</protein>
<dbReference type="AlphaFoldDB" id="A0A859DS36"/>
<dbReference type="PANTHER" id="PTHR42983">
    <property type="entry name" value="DINITROGENASE IRON-MOLYBDENUM COFACTOR PROTEIN-RELATED"/>
    <property type="match status" value="1"/>
</dbReference>
<dbReference type="RefSeq" id="WP_086036055.1">
    <property type="nucleotide sequence ID" value="NZ_CP046051.1"/>
</dbReference>
<proteinExistence type="predicted"/>
<keyword evidence="5" id="KW-1185">Reference proteome</keyword>
<sequence>MMKIAVASMGNMVAGHFGHCENFNIYESTNGSITKVQSIPNPGHKPGYLPNFLGDMNVEVIIAGGMGGGAVEIFNERNIEVIVGAEGDAKDAAVRYLRGELKSTGSICHEHEYADECGEHQSQK</sequence>
<name>A0A859DS36_9FIRM</name>
<dbReference type="KEGG" id="clf:GJQ69_03350"/>
<dbReference type="EMBL" id="CP046051">
    <property type="protein sequence ID" value="QKN23602.1"/>
    <property type="molecule type" value="Genomic_DNA"/>
</dbReference>
<dbReference type="CDD" id="cd00851">
    <property type="entry name" value="MTH1175"/>
    <property type="match status" value="1"/>
</dbReference>
<evidence type="ECO:0000313" key="5">
    <source>
        <dbReference type="Proteomes" id="UP000509623"/>
    </source>
</evidence>
<dbReference type="Proteomes" id="UP000501316">
    <property type="component" value="Chromosome"/>
</dbReference>
<dbReference type="InterPro" id="IPR033913">
    <property type="entry name" value="MTH1175_dom"/>
</dbReference>
<dbReference type="Pfam" id="PF02579">
    <property type="entry name" value="Nitro_FeMo-Co"/>
    <property type="match status" value="1"/>
</dbReference>
<feature type="domain" description="Dinitrogenase iron-molybdenum cofactor biosynthesis" evidence="1">
    <location>
        <begin position="10"/>
        <end position="97"/>
    </location>
</feature>
<dbReference type="Proteomes" id="UP000509623">
    <property type="component" value="Chromosome"/>
</dbReference>
<dbReference type="SUPFAM" id="SSF53146">
    <property type="entry name" value="Nitrogenase accessory factor-like"/>
    <property type="match status" value="1"/>
</dbReference>
<dbReference type="InterPro" id="IPR003731">
    <property type="entry name" value="Di-Nase_FeMo-co_biosynth"/>
</dbReference>
<evidence type="ECO:0000259" key="1">
    <source>
        <dbReference type="Pfam" id="PF02579"/>
    </source>
</evidence>
<dbReference type="Gene3D" id="3.30.420.130">
    <property type="entry name" value="Dinitrogenase iron-molybdenum cofactor biosynthesis domain"/>
    <property type="match status" value="1"/>
</dbReference>